<evidence type="ECO:0000313" key="1">
    <source>
        <dbReference type="Proteomes" id="UP000046393"/>
    </source>
</evidence>
<reference evidence="2" key="1">
    <citation type="submission" date="2017-02" db="UniProtKB">
        <authorList>
            <consortium name="WormBaseParasite"/>
        </authorList>
    </citation>
    <scope>IDENTIFICATION</scope>
</reference>
<dbReference type="WBParaSite" id="SMUV_0000908501-mRNA-1">
    <property type="protein sequence ID" value="SMUV_0000908501-mRNA-1"/>
    <property type="gene ID" value="SMUV_0000908501"/>
</dbReference>
<organism evidence="1 2">
    <name type="scientific">Syphacia muris</name>
    <dbReference type="NCBI Taxonomy" id="451379"/>
    <lineage>
        <taxon>Eukaryota</taxon>
        <taxon>Metazoa</taxon>
        <taxon>Ecdysozoa</taxon>
        <taxon>Nematoda</taxon>
        <taxon>Chromadorea</taxon>
        <taxon>Rhabditida</taxon>
        <taxon>Spirurina</taxon>
        <taxon>Oxyuridomorpha</taxon>
        <taxon>Oxyuroidea</taxon>
        <taxon>Oxyuridae</taxon>
        <taxon>Syphacia</taxon>
    </lineage>
</organism>
<protein>
    <submittedName>
        <fullName evidence="2">Uncharacterized protein</fullName>
    </submittedName>
</protein>
<keyword evidence="1" id="KW-1185">Reference proteome</keyword>
<dbReference type="AlphaFoldDB" id="A0A0N5AW03"/>
<name>A0A0N5AW03_9BILA</name>
<evidence type="ECO:0000313" key="2">
    <source>
        <dbReference type="WBParaSite" id="SMUV_0000908501-mRNA-1"/>
    </source>
</evidence>
<sequence>MSALREAGKMEESAKYTCDDALFVTPLHDEPYTNAPESTSCIRKLTNGTFSATYWYGEKKVVPGKYPTSVSICESKRKFDPRLTRPTEEYSIN</sequence>
<proteinExistence type="predicted"/>
<accession>A0A0N5AW03</accession>
<dbReference type="Proteomes" id="UP000046393">
    <property type="component" value="Unplaced"/>
</dbReference>